<dbReference type="PANTHER" id="PTHR13789">
    <property type="entry name" value="MONOOXYGENASE"/>
    <property type="match status" value="1"/>
</dbReference>
<sequence length="398" mass="43950">MELLSNNKVIIIGGGIAGSSMALFLKKIGIASAIFEANETTFSNGAGLNLAPNGVSVLAELGLAAKAIESGSIAVDGIFKNAKGKKLAKVGFSNAAKYKYPSVNIKRATLADMMHDELVKQNIPVYFSKKLQSISQTENEVTATFEDGTQATGRILIGADGVRSIVRNYVLDTPMKPGFTGVVGGGGFVDKNKIQNLTPSDSNNINFIYGKNGFIGYTGVNKNELMWWTNIMVANPYTREEQINFNKEAERKSLLNQYAAYSSPITDIINNSSDFIRLNVFDIQFLPRWFKKNCILIGDAAHAVSPNSGQGASMALEDAMLLAKLIRDEKELDTAFSTFEKMRRPRVEKIVLEGRKRGSDKVIVSAFQQKIRELMIRIFVNAFAEKSNHWLFDYKIEW</sequence>
<protein>
    <submittedName>
        <fullName evidence="4">2-polyprenyl-6-methoxyphenol hydroxylase</fullName>
    </submittedName>
</protein>
<keyword evidence="2" id="KW-0503">Monooxygenase</keyword>
<name>A0A1T5PCD1_9BACT</name>
<dbReference type="GO" id="GO:0004497">
    <property type="term" value="F:monooxygenase activity"/>
    <property type="evidence" value="ECO:0007669"/>
    <property type="project" value="UniProtKB-KW"/>
</dbReference>
<dbReference type="PANTHER" id="PTHR13789:SF309">
    <property type="entry name" value="PUTATIVE (AFU_ORTHOLOGUE AFUA_6G14510)-RELATED"/>
    <property type="match status" value="1"/>
</dbReference>
<gene>
    <name evidence="4" type="ORF">SAMN05660461_5814</name>
</gene>
<keyword evidence="5" id="KW-1185">Reference proteome</keyword>
<dbReference type="InterPro" id="IPR036188">
    <property type="entry name" value="FAD/NAD-bd_sf"/>
</dbReference>
<keyword evidence="1" id="KW-0560">Oxidoreductase</keyword>
<feature type="domain" description="FAD-binding" evidence="3">
    <location>
        <begin position="8"/>
        <end position="351"/>
    </location>
</feature>
<dbReference type="PRINTS" id="PR00420">
    <property type="entry name" value="RNGMNOXGNASE"/>
</dbReference>
<evidence type="ECO:0000313" key="5">
    <source>
        <dbReference type="Proteomes" id="UP000190166"/>
    </source>
</evidence>
<evidence type="ECO:0000313" key="4">
    <source>
        <dbReference type="EMBL" id="SKD09919.1"/>
    </source>
</evidence>
<reference evidence="4 5" key="1">
    <citation type="submission" date="2017-02" db="EMBL/GenBank/DDBJ databases">
        <authorList>
            <person name="Peterson S.W."/>
        </authorList>
    </citation>
    <scope>NUCLEOTIDE SEQUENCE [LARGE SCALE GENOMIC DNA]</scope>
    <source>
        <strain evidence="4 5">DSM 18108</strain>
    </source>
</reference>
<dbReference type="InterPro" id="IPR002938">
    <property type="entry name" value="FAD-bd"/>
</dbReference>
<dbReference type="STRING" id="393003.SAMN05660461_5814"/>
<dbReference type="RefSeq" id="WP_079473056.1">
    <property type="nucleotide sequence ID" value="NZ_FUZZ01000005.1"/>
</dbReference>
<dbReference type="SUPFAM" id="SSF51905">
    <property type="entry name" value="FAD/NAD(P)-binding domain"/>
    <property type="match status" value="1"/>
</dbReference>
<dbReference type="EMBL" id="FUZZ01000005">
    <property type="protein sequence ID" value="SKD09919.1"/>
    <property type="molecule type" value="Genomic_DNA"/>
</dbReference>
<dbReference type="Proteomes" id="UP000190166">
    <property type="component" value="Unassembled WGS sequence"/>
</dbReference>
<dbReference type="AlphaFoldDB" id="A0A1T5PCD1"/>
<proteinExistence type="predicted"/>
<dbReference type="Gene3D" id="3.50.50.60">
    <property type="entry name" value="FAD/NAD(P)-binding domain"/>
    <property type="match status" value="1"/>
</dbReference>
<dbReference type="Pfam" id="PF01494">
    <property type="entry name" value="FAD_binding_3"/>
    <property type="match status" value="1"/>
</dbReference>
<dbReference type="InterPro" id="IPR050493">
    <property type="entry name" value="FAD-dep_Monooxygenase_BioMet"/>
</dbReference>
<organism evidence="4 5">
    <name type="scientific">Chitinophaga ginsengisegetis</name>
    <dbReference type="NCBI Taxonomy" id="393003"/>
    <lineage>
        <taxon>Bacteria</taxon>
        <taxon>Pseudomonadati</taxon>
        <taxon>Bacteroidota</taxon>
        <taxon>Chitinophagia</taxon>
        <taxon>Chitinophagales</taxon>
        <taxon>Chitinophagaceae</taxon>
        <taxon>Chitinophaga</taxon>
    </lineage>
</organism>
<accession>A0A1T5PCD1</accession>
<dbReference type="GO" id="GO:0071949">
    <property type="term" value="F:FAD binding"/>
    <property type="evidence" value="ECO:0007669"/>
    <property type="project" value="InterPro"/>
</dbReference>
<evidence type="ECO:0000256" key="1">
    <source>
        <dbReference type="ARBA" id="ARBA00023002"/>
    </source>
</evidence>
<evidence type="ECO:0000256" key="2">
    <source>
        <dbReference type="ARBA" id="ARBA00023033"/>
    </source>
</evidence>
<evidence type="ECO:0000259" key="3">
    <source>
        <dbReference type="Pfam" id="PF01494"/>
    </source>
</evidence>